<feature type="domain" description="HTH cro/C1-type" evidence="3">
    <location>
        <begin position="16"/>
        <end position="70"/>
    </location>
</feature>
<feature type="transmembrane region" description="Helical" evidence="2">
    <location>
        <begin position="92"/>
        <end position="115"/>
    </location>
</feature>
<proteinExistence type="predicted"/>
<evidence type="ECO:0000313" key="5">
    <source>
        <dbReference type="Proteomes" id="UP000824133"/>
    </source>
</evidence>
<dbReference type="Proteomes" id="UP000824133">
    <property type="component" value="Unassembled WGS sequence"/>
</dbReference>
<evidence type="ECO:0000259" key="3">
    <source>
        <dbReference type="PROSITE" id="PS50943"/>
    </source>
</evidence>
<keyword evidence="2" id="KW-0472">Membrane</keyword>
<sequence>MAEELQSARKVVGERVRERREAAGLTQAELARRVYVSRQTVNNWETGRTLIDVQSLTLVATELGTSASELLGEHGLEAVRAEADSRHELVRLLLRAALAYAVFFVATVASLYANWLLDWDTSTGRGLYLLALSLRLFACLWSGACATRVTRYMREHDLADATRLWAFLEGRDTEDALPGDFLYRTFLPMWRFWVSLAAIVLLLLLCLPVMPLA</sequence>
<dbReference type="SUPFAM" id="SSF47413">
    <property type="entry name" value="lambda repressor-like DNA-binding domains"/>
    <property type="match status" value="1"/>
</dbReference>
<dbReference type="CDD" id="cd00093">
    <property type="entry name" value="HTH_XRE"/>
    <property type="match status" value="1"/>
</dbReference>
<feature type="transmembrane region" description="Helical" evidence="2">
    <location>
        <begin position="127"/>
        <end position="146"/>
    </location>
</feature>
<dbReference type="SMART" id="SM00530">
    <property type="entry name" value="HTH_XRE"/>
    <property type="match status" value="1"/>
</dbReference>
<evidence type="ECO:0000313" key="4">
    <source>
        <dbReference type="EMBL" id="HIY80061.1"/>
    </source>
</evidence>
<dbReference type="AlphaFoldDB" id="A0A9D1ZAP3"/>
<dbReference type="EMBL" id="DXCP01000048">
    <property type="protein sequence ID" value="HIY80061.1"/>
    <property type="molecule type" value="Genomic_DNA"/>
</dbReference>
<dbReference type="GO" id="GO:0003677">
    <property type="term" value="F:DNA binding"/>
    <property type="evidence" value="ECO:0007669"/>
    <property type="project" value="UniProtKB-KW"/>
</dbReference>
<dbReference type="PANTHER" id="PTHR46558:SF4">
    <property type="entry name" value="DNA-BIDING PHAGE PROTEIN"/>
    <property type="match status" value="1"/>
</dbReference>
<keyword evidence="2" id="KW-1133">Transmembrane helix</keyword>
<name>A0A9D1ZAP3_9ACTN</name>
<feature type="transmembrane region" description="Helical" evidence="2">
    <location>
        <begin position="192"/>
        <end position="210"/>
    </location>
</feature>
<protein>
    <submittedName>
        <fullName evidence="4">Helix-turn-helix domain-containing protein</fullName>
    </submittedName>
</protein>
<dbReference type="InterPro" id="IPR001387">
    <property type="entry name" value="Cro/C1-type_HTH"/>
</dbReference>
<evidence type="ECO:0000256" key="1">
    <source>
        <dbReference type="ARBA" id="ARBA00023125"/>
    </source>
</evidence>
<evidence type="ECO:0000256" key="2">
    <source>
        <dbReference type="SAM" id="Phobius"/>
    </source>
</evidence>
<gene>
    <name evidence="4" type="ORF">IAA42_06480</name>
</gene>
<dbReference type="PANTHER" id="PTHR46558">
    <property type="entry name" value="TRACRIPTIONAL REGULATORY PROTEIN-RELATED-RELATED"/>
    <property type="match status" value="1"/>
</dbReference>
<reference evidence="4" key="2">
    <citation type="submission" date="2021-04" db="EMBL/GenBank/DDBJ databases">
        <authorList>
            <person name="Gilroy R."/>
        </authorList>
    </citation>
    <scope>NUCLEOTIDE SEQUENCE</scope>
    <source>
        <strain evidence="4">ChiHjej10B9-743</strain>
    </source>
</reference>
<keyword evidence="2" id="KW-0812">Transmembrane</keyword>
<dbReference type="Pfam" id="PF01381">
    <property type="entry name" value="HTH_3"/>
    <property type="match status" value="1"/>
</dbReference>
<dbReference type="PROSITE" id="PS50943">
    <property type="entry name" value="HTH_CROC1"/>
    <property type="match status" value="1"/>
</dbReference>
<dbReference type="InterPro" id="IPR010982">
    <property type="entry name" value="Lambda_DNA-bd_dom_sf"/>
</dbReference>
<organism evidence="4 5">
    <name type="scientific">Candidatus Olsenella excrementavium</name>
    <dbReference type="NCBI Taxonomy" id="2838709"/>
    <lineage>
        <taxon>Bacteria</taxon>
        <taxon>Bacillati</taxon>
        <taxon>Actinomycetota</taxon>
        <taxon>Coriobacteriia</taxon>
        <taxon>Coriobacteriales</taxon>
        <taxon>Atopobiaceae</taxon>
        <taxon>Olsenella</taxon>
    </lineage>
</organism>
<keyword evidence="1" id="KW-0238">DNA-binding</keyword>
<accession>A0A9D1ZAP3</accession>
<dbReference type="Gene3D" id="1.10.260.40">
    <property type="entry name" value="lambda repressor-like DNA-binding domains"/>
    <property type="match status" value="1"/>
</dbReference>
<reference evidence="4" key="1">
    <citation type="journal article" date="2021" name="PeerJ">
        <title>Extensive microbial diversity within the chicken gut microbiome revealed by metagenomics and culture.</title>
        <authorList>
            <person name="Gilroy R."/>
            <person name="Ravi A."/>
            <person name="Getino M."/>
            <person name="Pursley I."/>
            <person name="Horton D.L."/>
            <person name="Alikhan N.F."/>
            <person name="Baker D."/>
            <person name="Gharbi K."/>
            <person name="Hall N."/>
            <person name="Watson M."/>
            <person name="Adriaenssens E.M."/>
            <person name="Foster-Nyarko E."/>
            <person name="Jarju S."/>
            <person name="Secka A."/>
            <person name="Antonio M."/>
            <person name="Oren A."/>
            <person name="Chaudhuri R.R."/>
            <person name="La Ragione R."/>
            <person name="Hildebrand F."/>
            <person name="Pallen M.J."/>
        </authorList>
    </citation>
    <scope>NUCLEOTIDE SEQUENCE</scope>
    <source>
        <strain evidence="4">ChiHjej10B9-743</strain>
    </source>
</reference>
<comment type="caution">
    <text evidence="4">The sequence shown here is derived from an EMBL/GenBank/DDBJ whole genome shotgun (WGS) entry which is preliminary data.</text>
</comment>